<dbReference type="EMBL" id="JACU01000004">
    <property type="protein sequence ID" value="KMS56527.1"/>
    <property type="molecule type" value="Genomic_DNA"/>
</dbReference>
<comment type="caution">
    <text evidence="2">The sequence shown here is derived from an EMBL/GenBank/DDBJ whole genome shotgun (WGS) entry which is preliminary data.</text>
</comment>
<keyword evidence="2" id="KW-0378">Hydrolase</keyword>
<keyword evidence="3" id="KW-1185">Reference proteome</keyword>
<name>A0A0J7XYH3_9SPHN</name>
<dbReference type="Gene3D" id="3.40.50.1820">
    <property type="entry name" value="alpha/beta hydrolase"/>
    <property type="match status" value="1"/>
</dbReference>
<proteinExistence type="predicted"/>
<reference evidence="2 3" key="1">
    <citation type="journal article" date="2015" name="G3 (Bethesda)">
        <title>Insights into Ongoing Evolution of the Hexachlorocyclohexane Catabolic Pathway from Comparative Genomics of Ten Sphingomonadaceae Strains.</title>
        <authorList>
            <person name="Pearce S.L."/>
            <person name="Oakeshott J.G."/>
            <person name="Pandey G."/>
        </authorList>
    </citation>
    <scope>NUCLEOTIDE SEQUENCE [LARGE SCALE GENOMIC DNA]</scope>
    <source>
        <strain evidence="2 3">LL02</strain>
    </source>
</reference>
<evidence type="ECO:0000313" key="3">
    <source>
        <dbReference type="Proteomes" id="UP000052268"/>
    </source>
</evidence>
<organism evidence="2 3">
    <name type="scientific">Novosphingobium barchaimii LL02</name>
    <dbReference type="NCBI Taxonomy" id="1114963"/>
    <lineage>
        <taxon>Bacteria</taxon>
        <taxon>Pseudomonadati</taxon>
        <taxon>Pseudomonadota</taxon>
        <taxon>Alphaproteobacteria</taxon>
        <taxon>Sphingomonadales</taxon>
        <taxon>Sphingomonadaceae</taxon>
        <taxon>Novosphingobium</taxon>
    </lineage>
</organism>
<evidence type="ECO:0000259" key="1">
    <source>
        <dbReference type="Pfam" id="PF00561"/>
    </source>
</evidence>
<dbReference type="Pfam" id="PF00561">
    <property type="entry name" value="Abhydrolase_1"/>
    <property type="match status" value="1"/>
</dbReference>
<dbReference type="GO" id="GO:0016787">
    <property type="term" value="F:hydrolase activity"/>
    <property type="evidence" value="ECO:0007669"/>
    <property type="project" value="UniProtKB-KW"/>
</dbReference>
<dbReference type="PANTHER" id="PTHR43798">
    <property type="entry name" value="MONOACYLGLYCEROL LIPASE"/>
    <property type="match status" value="1"/>
</dbReference>
<protein>
    <submittedName>
        <fullName evidence="2">Alpha/beta hydrolase</fullName>
    </submittedName>
</protein>
<feature type="domain" description="AB hydrolase-1" evidence="1">
    <location>
        <begin position="67"/>
        <end position="307"/>
    </location>
</feature>
<accession>A0A0J7XYH3</accession>
<dbReference type="OrthoDB" id="9804723at2"/>
<dbReference type="Proteomes" id="UP000052268">
    <property type="component" value="Unassembled WGS sequence"/>
</dbReference>
<dbReference type="PATRIC" id="fig|1114963.3.peg.2145"/>
<sequence length="334" mass="37097">MKKRHILLAALGAVVLVGGGSVLALRAGAGASDRAELEKRWADAPSRFVMVDGVRMHVREEGPANAPVVVMLHGSIVNLHEWDNVADLLKDHYRVVRFDWSPYGLTGPDPSGVYSTPRSAQLMAGLLKQLDYDKFAVVATSNGSNVALEYNRAYPGHATAMAFSMLPLERPSQTRKVDRRLAWMLSFHKAVLPNWRSHWFWKLMLEDTTPPGFKPTDRMVDQIYDMNNLPGALDRQAAYIKANVRAFQTSDVGSVATTVNVPVLLQWCSYDDVISQGATASVARFTHAPVRLIEYPDLGHFPMWEKPEKFTRDLKAWLGTVSSAGQRPAEMPQG</sequence>
<dbReference type="InterPro" id="IPR000073">
    <property type="entry name" value="AB_hydrolase_1"/>
</dbReference>
<dbReference type="InterPro" id="IPR029058">
    <property type="entry name" value="AB_hydrolase_fold"/>
</dbReference>
<dbReference type="SUPFAM" id="SSF53474">
    <property type="entry name" value="alpha/beta-Hydrolases"/>
    <property type="match status" value="1"/>
</dbReference>
<dbReference type="AlphaFoldDB" id="A0A0J7XYH3"/>
<evidence type="ECO:0000313" key="2">
    <source>
        <dbReference type="EMBL" id="KMS56527.1"/>
    </source>
</evidence>
<dbReference type="InterPro" id="IPR050266">
    <property type="entry name" value="AB_hydrolase_sf"/>
</dbReference>
<dbReference type="RefSeq" id="WP_059151378.1">
    <property type="nucleotide sequence ID" value="NZ_KQ130453.1"/>
</dbReference>
<gene>
    <name evidence="2" type="ORF">V474_16555</name>
</gene>